<comment type="caution">
    <text evidence="1">The sequence shown here is derived from an EMBL/GenBank/DDBJ whole genome shotgun (WGS) entry which is preliminary data.</text>
</comment>
<name>A0A0L7LMK4_OPEBR</name>
<proteinExistence type="predicted"/>
<dbReference type="AlphaFoldDB" id="A0A0L7LMK4"/>
<accession>A0A0L7LMK4</accession>
<sequence length="90" mass="10323">MAGLEEAQVYNWKQLLLINEPEAQIHVAGKSTCLLMMKSFANFLKKEEIIYTPWDTTSDAGLNITENLKFYLGTKYTSKSVMFSAIYVYQ</sequence>
<reference evidence="1 2" key="1">
    <citation type="journal article" date="2015" name="Genome Biol. Evol.">
        <title>The genome of winter moth (Operophtera brumata) provides a genomic perspective on sexual dimorphism and phenology.</title>
        <authorList>
            <person name="Derks M.F."/>
            <person name="Smit S."/>
            <person name="Salis L."/>
            <person name="Schijlen E."/>
            <person name="Bossers A."/>
            <person name="Mateman C."/>
            <person name="Pijl A.S."/>
            <person name="de Ridder D."/>
            <person name="Groenen M.A."/>
            <person name="Visser M.E."/>
            <person name="Megens H.J."/>
        </authorList>
    </citation>
    <scope>NUCLEOTIDE SEQUENCE [LARGE SCALE GENOMIC DNA]</scope>
    <source>
        <strain evidence="1">WM2013NL</strain>
        <tissue evidence="1">Head and thorax</tissue>
    </source>
</reference>
<protein>
    <submittedName>
        <fullName evidence="1">Receptor guanylate cyclase</fullName>
    </submittedName>
</protein>
<evidence type="ECO:0000313" key="1">
    <source>
        <dbReference type="EMBL" id="KOB76461.1"/>
    </source>
</evidence>
<organism evidence="1 2">
    <name type="scientific">Operophtera brumata</name>
    <name type="common">Winter moth</name>
    <name type="synonym">Phalaena brumata</name>
    <dbReference type="NCBI Taxonomy" id="104452"/>
    <lineage>
        <taxon>Eukaryota</taxon>
        <taxon>Metazoa</taxon>
        <taxon>Ecdysozoa</taxon>
        <taxon>Arthropoda</taxon>
        <taxon>Hexapoda</taxon>
        <taxon>Insecta</taxon>
        <taxon>Pterygota</taxon>
        <taxon>Neoptera</taxon>
        <taxon>Endopterygota</taxon>
        <taxon>Lepidoptera</taxon>
        <taxon>Glossata</taxon>
        <taxon>Ditrysia</taxon>
        <taxon>Geometroidea</taxon>
        <taxon>Geometridae</taxon>
        <taxon>Larentiinae</taxon>
        <taxon>Operophtera</taxon>
    </lineage>
</organism>
<keyword evidence="1" id="KW-0675">Receptor</keyword>
<keyword evidence="2" id="KW-1185">Reference proteome</keyword>
<dbReference type="EMBL" id="JTDY01000616">
    <property type="protein sequence ID" value="KOB76461.1"/>
    <property type="molecule type" value="Genomic_DNA"/>
</dbReference>
<gene>
    <name evidence="1" type="ORF">OBRU01_05926</name>
</gene>
<dbReference type="Proteomes" id="UP000037510">
    <property type="component" value="Unassembled WGS sequence"/>
</dbReference>
<evidence type="ECO:0000313" key="2">
    <source>
        <dbReference type="Proteomes" id="UP000037510"/>
    </source>
</evidence>